<evidence type="ECO:0000259" key="3">
    <source>
        <dbReference type="Pfam" id="PF17100"/>
    </source>
</evidence>
<dbReference type="SUPFAM" id="SSF48403">
    <property type="entry name" value="Ankyrin repeat"/>
    <property type="match status" value="1"/>
</dbReference>
<dbReference type="PANTHER" id="PTHR10039">
    <property type="entry name" value="AMELOGENIN"/>
    <property type="match status" value="1"/>
</dbReference>
<evidence type="ECO:0000259" key="4">
    <source>
        <dbReference type="Pfam" id="PF22939"/>
    </source>
</evidence>
<feature type="domain" description="NWD NACHT-NTPase N-terminal" evidence="3">
    <location>
        <begin position="94"/>
        <end position="298"/>
    </location>
</feature>
<feature type="repeat" description="ANK" evidence="2">
    <location>
        <begin position="1272"/>
        <end position="1304"/>
    </location>
</feature>
<dbReference type="SMART" id="SM00248">
    <property type="entry name" value="ANK"/>
    <property type="match status" value="9"/>
</dbReference>
<evidence type="ECO:0000259" key="6">
    <source>
        <dbReference type="Pfam" id="PF24883"/>
    </source>
</evidence>
<evidence type="ECO:0000256" key="1">
    <source>
        <dbReference type="ARBA" id="ARBA00022737"/>
    </source>
</evidence>
<evidence type="ECO:0000313" key="7">
    <source>
        <dbReference type="EMBL" id="TGO72802.1"/>
    </source>
</evidence>
<dbReference type="Gene3D" id="3.40.50.300">
    <property type="entry name" value="P-loop containing nucleotide triphosphate hydrolases"/>
    <property type="match status" value="1"/>
</dbReference>
<comment type="caution">
    <text evidence="7">The sequence shown here is derived from an EMBL/GenBank/DDBJ whole genome shotgun (WGS) entry which is preliminary data.</text>
</comment>
<dbReference type="Pfam" id="PF22939">
    <property type="entry name" value="WHD_GPIID"/>
    <property type="match status" value="1"/>
</dbReference>
<dbReference type="STRING" id="278938.A0A4Z1JNJ7"/>
<name>A0A4Z1JNJ7_9HELO</name>
<organism evidence="7 8">
    <name type="scientific">Botrytis elliptica</name>
    <dbReference type="NCBI Taxonomy" id="278938"/>
    <lineage>
        <taxon>Eukaryota</taxon>
        <taxon>Fungi</taxon>
        <taxon>Dikarya</taxon>
        <taxon>Ascomycota</taxon>
        <taxon>Pezizomycotina</taxon>
        <taxon>Leotiomycetes</taxon>
        <taxon>Helotiales</taxon>
        <taxon>Sclerotiniaceae</taxon>
        <taxon>Botrytis</taxon>
    </lineage>
</organism>
<evidence type="ECO:0000259" key="5">
    <source>
        <dbReference type="Pfam" id="PF23239"/>
    </source>
</evidence>
<dbReference type="InterPro" id="IPR056884">
    <property type="entry name" value="NPHP3-like_N"/>
</dbReference>
<dbReference type="InterPro" id="IPR036770">
    <property type="entry name" value="Ankyrin_rpt-contain_sf"/>
</dbReference>
<sequence>MPIGKRFKRGFRSIKANLKNRSDLLQEPVQSESSVDITGSGAVSVRKSGESVIQNGKKAAGEQIQEPIHDDSTCLMTGSLTTTTNDLQLSNENDLWFQASEKLKADDPELYEQYSLIICREADKNNEHYSNESAQSLANPAILLKVCQNSLETMNSPSGRANKVFEKTIEIVGLAKDFVGSVVSAEPHGAVAWAGVCLFLPLLLNPSQQDEACRKGLEELPFLIHKYSLVESICATKSSDSTIVTTANMLSSGIIDLYTKILSFQAEVVCQLNRSTIKGYLRKVFQADKWEAMHHDVLRIEGRCWGIAQATDSDRCSRLSKEYNSKLAELHTIGQVLRSELLKVSSHTYQAVIDIGIEYKQRERTREEMDCLQAFRSANLYEIQQKRNPDRVPGTCEWLLASQAFTDWRDKKSAGLLWISADPGCGKSVLSKAFYKEKLVSFSSATIICYFFFKDSSPEQCSITKAVAALLHQIFLSNGSLLKHAMAEWNKNKSELCNLHDDMWDILEAIATDQAAGDIVCIVDALDECESDNNSRKSFVQRMHKLLFRPECHMRFVVTSRPYAQIERIFTGLHHDFPVIRIAGEMESETISREINLVINHEVQQLDLDENVKSYIITRLREMEHRTYLWLHLIMDVIRKRIESSGESRKIDESLRSLPKTVEKIYEEILDKSPYRAETEKLLHIIVGAERPLSTDEVNVAMNIQICYDGTQSFDDIQLENSERYPGMLRNLCGLFIQFVDSKVYLIHQTAKEFLVATESGRKFPGKWRYCLEPQETQKILAQICISYLYLSDLNAWSDSGYPEDEHGSIPATNVPNNLIDYWGKNWMVHYKRVPSTVDPVFIVELCSISTRRIIWLRVMGWNPKSYYRVSMEMGDCYRLNRKLKAGVTPLMIASFLNLHEVGKYIASTLNFQEKELNYCGLLGTALSFAVENKSFEMVELLLQKGADASLGYHPYLVRYLPLDSAVEVGDLPIVRLLLENQVADERNKYTIISALETAVHAHKTEIVRLLLESAVRPVVEGYLESALKVAVECRFAEIVEILLEFGASSTYKFDLWFMNNARSCLSYVLDSLSESSHTDSCEAELMLKLLLLKTEPLPRKVMNDLLVEYVSFKSDEVDLVRLLLNHPLHTEPEAHDEGSPIVFAALYAKIKSMELMMNETHDIDSCRGAIPWFNKYTLPRGRYGGYTWSERRPIHKGWFTRDIEITALFAGIISTNERVVQSLIDHGADVNMNIELGTPLFIAAALSSKSVVQLLLKNGARITPSKFRGREQSSPLVFAAARGNIEIVELLLNAGADVERGTAIIVHSMLAHKRGIEGRFYPSAIEAAEMEGHEEVAALLREYRARQAVMGVEEVEVTMMPSRVEEVED</sequence>
<proteinExistence type="predicted"/>
<dbReference type="Pfam" id="PF12796">
    <property type="entry name" value="Ank_2"/>
    <property type="match status" value="2"/>
</dbReference>
<dbReference type="Pfam" id="PF17100">
    <property type="entry name" value="NACHT_N"/>
    <property type="match status" value="1"/>
</dbReference>
<dbReference type="InterPro" id="IPR027417">
    <property type="entry name" value="P-loop_NTPase"/>
</dbReference>
<reference evidence="7 8" key="1">
    <citation type="submission" date="2017-12" db="EMBL/GenBank/DDBJ databases">
        <title>Comparative genomics of Botrytis spp.</title>
        <authorList>
            <person name="Valero-Jimenez C.A."/>
            <person name="Tapia P."/>
            <person name="Veloso J."/>
            <person name="Silva-Moreno E."/>
            <person name="Staats M."/>
            <person name="Valdes J.H."/>
            <person name="Van Kan J.A.L."/>
        </authorList>
    </citation>
    <scope>NUCLEOTIDE SEQUENCE [LARGE SCALE GENOMIC DNA]</scope>
    <source>
        <strain evidence="7 8">Be9601</strain>
    </source>
</reference>
<dbReference type="InterPro" id="IPR002110">
    <property type="entry name" value="Ankyrin_rpt"/>
</dbReference>
<gene>
    <name evidence="7" type="ORF">BELL_0417g00080</name>
</gene>
<evidence type="ECO:0000256" key="2">
    <source>
        <dbReference type="PROSITE-ProRule" id="PRU00023"/>
    </source>
</evidence>
<dbReference type="InterPro" id="IPR031359">
    <property type="entry name" value="NACHT_N"/>
</dbReference>
<feature type="repeat" description="ANK" evidence="2">
    <location>
        <begin position="925"/>
        <end position="954"/>
    </location>
</feature>
<dbReference type="Pfam" id="PF23239">
    <property type="entry name" value="DUF7069"/>
    <property type="match status" value="1"/>
</dbReference>
<protein>
    <submittedName>
        <fullName evidence="7">Uncharacterized protein</fullName>
    </submittedName>
</protein>
<feature type="repeat" description="ANK" evidence="2">
    <location>
        <begin position="1236"/>
        <end position="1268"/>
    </location>
</feature>
<dbReference type="PROSITE" id="PS50297">
    <property type="entry name" value="ANK_REP_REGION"/>
    <property type="match status" value="1"/>
</dbReference>
<dbReference type="Proteomes" id="UP000297229">
    <property type="component" value="Unassembled WGS sequence"/>
</dbReference>
<dbReference type="Gene3D" id="1.25.40.20">
    <property type="entry name" value="Ankyrin repeat-containing domain"/>
    <property type="match status" value="2"/>
</dbReference>
<feature type="domain" description="Nephrocystin 3-like N-terminal" evidence="6">
    <location>
        <begin position="394"/>
        <end position="561"/>
    </location>
</feature>
<keyword evidence="8" id="KW-1185">Reference proteome</keyword>
<feature type="domain" description="GPI inositol-deacylase winged helix" evidence="4">
    <location>
        <begin position="670"/>
        <end position="758"/>
    </location>
</feature>
<keyword evidence="1" id="KW-0677">Repeat</keyword>
<dbReference type="PROSITE" id="PS50088">
    <property type="entry name" value="ANK_REPEAT"/>
    <property type="match status" value="3"/>
</dbReference>
<dbReference type="InterPro" id="IPR055497">
    <property type="entry name" value="DUF7069"/>
</dbReference>
<dbReference type="PANTHER" id="PTHR10039:SF17">
    <property type="entry name" value="FUNGAL STAND N-TERMINAL GOODBYE DOMAIN-CONTAINING PROTEIN-RELATED"/>
    <property type="match status" value="1"/>
</dbReference>
<feature type="domain" description="DUF7069" evidence="5">
    <location>
        <begin position="591"/>
        <end position="638"/>
    </location>
</feature>
<evidence type="ECO:0000313" key="8">
    <source>
        <dbReference type="Proteomes" id="UP000297229"/>
    </source>
</evidence>
<dbReference type="InterPro" id="IPR054471">
    <property type="entry name" value="GPIID_WHD"/>
</dbReference>
<dbReference type="EMBL" id="PQXM01000415">
    <property type="protein sequence ID" value="TGO72802.1"/>
    <property type="molecule type" value="Genomic_DNA"/>
</dbReference>
<accession>A0A4Z1JNJ7</accession>
<dbReference type="Pfam" id="PF24883">
    <property type="entry name" value="NPHP3_N"/>
    <property type="match status" value="1"/>
</dbReference>
<keyword evidence="2" id="KW-0040">ANK repeat</keyword>